<dbReference type="EC" id="2.4.1.256" evidence="4 14"/>
<dbReference type="PIRSF" id="PIRSF028810">
    <property type="entry name" value="Alpha1_2_glucosyltferase_Alg10"/>
    <property type="match status" value="1"/>
</dbReference>
<comment type="catalytic activity">
    <reaction evidence="13">
        <text>an alpha-D-Glc-(1-&gt;3)-alpha-D-Glc-(1-&gt;3)-alpha-D-Man-(1-&gt;2)-alpha-D-Man-(1-&gt;2)-alpha-D-Man-(1-&gt;3)-[alpha-D-Man-(1-&gt;2)-alpha-D-Man-(1-&gt;3)-[alpha-D-Man-(1-&gt;2)-alpha-D-Man-(1-&gt;6)]-alpha-D-Man-(1-&gt;6)]-beta-D-Man-(1-&gt;4)-beta-D-GlcNAc-(1-&gt;4)-alpha-D-GlcNAc-diphospho-di-trans,poly-cis-dolichol + a di-trans,poly-cis-dolichyl beta-D-glucosyl phosphate = a alpha-D-Glc-(1-&gt;2)-alpha-D-Glc-(1-&gt;3)-alpha-D-Glc-(1-&gt;3)-alpha-D-Man-(1-&gt;2)-alpha-D-Man-(1-&gt;2)-alpha-D-Man-(1-&gt;3)-[alpha-D-Man-(1-&gt;2)-alpha-D-Man-(1-&gt;3)-[alpha-D-Man-(1-&gt;2)-alpha-D-Man-(1-&gt;6)]-alpha-D-Man-(1-&gt;6)]-beta-D-Man-(1-&gt;4)-beta-D-GlcNAc-(1-&gt;4)-alpha-D-GlcNAc-diphospho-di-trans,poly-cis-dolichol + a di-trans,poly-cis-dolichyl phosphate + H(+)</text>
        <dbReference type="Rhea" id="RHEA:29543"/>
        <dbReference type="Rhea" id="RHEA-COMP:19498"/>
        <dbReference type="Rhea" id="RHEA-COMP:19502"/>
        <dbReference type="Rhea" id="RHEA-COMP:19512"/>
        <dbReference type="Rhea" id="RHEA-COMP:19522"/>
        <dbReference type="ChEBI" id="CHEBI:15378"/>
        <dbReference type="ChEBI" id="CHEBI:57525"/>
        <dbReference type="ChEBI" id="CHEBI:57683"/>
        <dbReference type="ChEBI" id="CHEBI:132522"/>
        <dbReference type="ChEBI" id="CHEBI:132523"/>
        <dbReference type="EC" id="2.4.1.256"/>
    </reaction>
    <physiologicalReaction direction="left-to-right" evidence="13">
        <dbReference type="Rhea" id="RHEA:29544"/>
    </physiologicalReaction>
</comment>
<comment type="subcellular location">
    <subcellularLocation>
        <location evidence="1">Endoplasmic reticulum membrane</location>
        <topology evidence="1">Multi-pass membrane protein</topology>
    </subcellularLocation>
</comment>
<organism evidence="15 16">
    <name type="scientific">Achlya hypogyna</name>
    <name type="common">Oomycete</name>
    <name type="synonym">Protoachlya hypogyna</name>
    <dbReference type="NCBI Taxonomy" id="1202772"/>
    <lineage>
        <taxon>Eukaryota</taxon>
        <taxon>Sar</taxon>
        <taxon>Stramenopiles</taxon>
        <taxon>Oomycota</taxon>
        <taxon>Saprolegniomycetes</taxon>
        <taxon>Saprolegniales</taxon>
        <taxon>Achlyaceae</taxon>
        <taxon>Achlya</taxon>
    </lineage>
</organism>
<evidence type="ECO:0000256" key="3">
    <source>
        <dbReference type="ARBA" id="ARBA00010600"/>
    </source>
</evidence>
<keyword evidence="9" id="KW-0256">Endoplasmic reticulum</keyword>
<dbReference type="GO" id="GO:0006488">
    <property type="term" value="P:dolichol-linked oligosaccharide biosynthetic process"/>
    <property type="evidence" value="ECO:0007669"/>
    <property type="project" value="UniProtKB-UniRule"/>
</dbReference>
<evidence type="ECO:0000256" key="8">
    <source>
        <dbReference type="ARBA" id="ARBA00022692"/>
    </source>
</evidence>
<comment type="pathway">
    <text evidence="2">Protein modification; protein glycosylation.</text>
</comment>
<protein>
    <recommendedName>
        <fullName evidence="5 14">Dol-P-Glc:Glc(2)Man(9)GlcNAc(2)-PP-Dol alpha-1,2-glucosyltransferase</fullName>
        <ecNumber evidence="4 14">2.4.1.256</ecNumber>
    </recommendedName>
</protein>
<evidence type="ECO:0000256" key="1">
    <source>
        <dbReference type="ARBA" id="ARBA00004477"/>
    </source>
</evidence>
<evidence type="ECO:0000256" key="2">
    <source>
        <dbReference type="ARBA" id="ARBA00004922"/>
    </source>
</evidence>
<comment type="similarity">
    <text evidence="3 14">Belongs to the ALG10 glucosyltransferase family.</text>
</comment>
<dbReference type="GO" id="GO:0106073">
    <property type="term" value="F:dolichyl pyrophosphate Glc2Man9GlcNAc2 alpha-1,2-glucosyltransferase activity"/>
    <property type="evidence" value="ECO:0007669"/>
    <property type="project" value="UniProtKB-UniRule"/>
</dbReference>
<keyword evidence="7 15" id="KW-0808">Transferase</keyword>
<evidence type="ECO:0000256" key="9">
    <source>
        <dbReference type="ARBA" id="ARBA00022824"/>
    </source>
</evidence>
<comment type="caution">
    <text evidence="15">The sequence shown here is derived from an EMBL/GenBank/DDBJ whole genome shotgun (WGS) entry which is preliminary data.</text>
</comment>
<dbReference type="EMBL" id="JNBR01001536">
    <property type="protein sequence ID" value="OQR86059.1"/>
    <property type="molecule type" value="Genomic_DNA"/>
</dbReference>
<comment type="caution">
    <text evidence="14">Lacks conserved residue(s) required for the propagation of feature annotation.</text>
</comment>
<feature type="transmembrane region" description="Helical" evidence="14">
    <location>
        <begin position="124"/>
        <end position="140"/>
    </location>
</feature>
<evidence type="ECO:0000256" key="4">
    <source>
        <dbReference type="ARBA" id="ARBA00011967"/>
    </source>
</evidence>
<keyword evidence="16" id="KW-1185">Reference proteome</keyword>
<dbReference type="AlphaFoldDB" id="A0A1V9YK18"/>
<dbReference type="Pfam" id="PF04922">
    <property type="entry name" value="DIE2_ALG10"/>
    <property type="match status" value="1"/>
</dbReference>
<feature type="transmembrane region" description="Helical" evidence="14">
    <location>
        <begin position="255"/>
        <end position="278"/>
    </location>
</feature>
<evidence type="ECO:0000256" key="11">
    <source>
        <dbReference type="ARBA" id="ARBA00023136"/>
    </source>
</evidence>
<feature type="transmembrane region" description="Helical" evidence="14">
    <location>
        <begin position="6"/>
        <end position="24"/>
    </location>
</feature>
<feature type="transmembrane region" description="Helical" evidence="14">
    <location>
        <begin position="63"/>
        <end position="81"/>
    </location>
</feature>
<evidence type="ECO:0000256" key="12">
    <source>
        <dbReference type="ARBA" id="ARBA00044727"/>
    </source>
</evidence>
<keyword evidence="6 14" id="KW-0328">Glycosyltransferase</keyword>
<dbReference type="Proteomes" id="UP000243579">
    <property type="component" value="Unassembled WGS sequence"/>
</dbReference>
<evidence type="ECO:0000256" key="5">
    <source>
        <dbReference type="ARBA" id="ARBA00018512"/>
    </source>
</evidence>
<keyword evidence="10 14" id="KW-1133">Transmembrane helix</keyword>
<evidence type="ECO:0000256" key="6">
    <source>
        <dbReference type="ARBA" id="ARBA00022676"/>
    </source>
</evidence>
<evidence type="ECO:0000313" key="16">
    <source>
        <dbReference type="Proteomes" id="UP000243579"/>
    </source>
</evidence>
<feature type="transmembrane region" description="Helical" evidence="14">
    <location>
        <begin position="93"/>
        <end position="112"/>
    </location>
</feature>
<name>A0A1V9YK18_ACHHY</name>
<feature type="transmembrane region" description="Helical" evidence="14">
    <location>
        <begin position="332"/>
        <end position="351"/>
    </location>
</feature>
<feature type="transmembrane region" description="Helical" evidence="14">
    <location>
        <begin position="371"/>
        <end position="391"/>
    </location>
</feature>
<dbReference type="GO" id="GO:0005789">
    <property type="term" value="C:endoplasmic reticulum membrane"/>
    <property type="evidence" value="ECO:0007669"/>
    <property type="project" value="UniProtKB-SubCell"/>
</dbReference>
<reference evidence="15 16" key="1">
    <citation type="journal article" date="2014" name="Genome Biol. Evol.">
        <title>The secreted proteins of Achlya hypogyna and Thraustotheca clavata identify the ancestral oomycete secretome and reveal gene acquisitions by horizontal gene transfer.</title>
        <authorList>
            <person name="Misner I."/>
            <person name="Blouin N."/>
            <person name="Leonard G."/>
            <person name="Richards T.A."/>
            <person name="Lane C.E."/>
        </authorList>
    </citation>
    <scope>NUCLEOTIDE SEQUENCE [LARGE SCALE GENOMIC DNA]</scope>
    <source>
        <strain evidence="15 16">ATCC 48635</strain>
    </source>
</reference>
<evidence type="ECO:0000256" key="10">
    <source>
        <dbReference type="ARBA" id="ARBA00022989"/>
    </source>
</evidence>
<sequence>MTSSSAVAATAVVGAIYAAVAYLFHQRAPQAYMDEIFHLPQTQQYCQGHWDAWDPKITTFPGLYVMGVGFANVVNFLQTFQMSVKVPFCSLTVLRSLNLLFALGNVYLILLLRQMKEYSPQERTNAIVHGLMIAFFPINVFFGFMYYTDAASLFFVLLMHLLSRQSQQQRLRHGSCTLKYLASVLCGYIAVAVRQTNILWVLFDLGTAIVYDLELTHEKQLYACPSGAESGPSFGIVLLKFTTFAIKDAVHLVKLFWPSISTVVVFAVFLVVNGAITVGDTANHVAGFHFAQLLYFMALAAMGFGLVCVYPVRLAAFCRDLSAAVTSGVRPLVVSLALLGGLVVAIERFSVTHPFLLADNRHYTFYLWQRFFLKHPLCKFSLLPVYMYAGWCLLKELRKSTTALWLAVFGLATALALVPSPLVEPRYYLVPFTLLHLHTPKQPVVPLLLTAATFVLVNAATIYVFLYRPFEWVDGSTARFMW</sequence>
<gene>
    <name evidence="15" type="ORF">ACHHYP_11047</name>
</gene>
<comment type="function">
    <text evidence="12">Dol-P-Glc:Glc(2)Man(9)GlcNAc(2)-PP-Dol alpha-1,2-glucosyltransferase that operates in the biosynthetic pathway of dolichol-linked oligosaccharides, the glycan precursors employed in protein asparagine (N)-glycosylation. The assembly of dolichol-linked oligosaccharides begins on the cytosolic side of the endoplasmic reticulum membrane and finishes in its lumen. The sequential addition of sugars to dolichol pyrophosphate produces dolichol-linked oligosaccharides containing fourteen sugars, including two GlcNAcs, nine mannoses and three glucoses. Once assembled, the oligosaccharide is transferred from the lipid to nascent proteins by oligosaccharyltransferases. In the lumen of the endoplasmic reticulum, adds the third and last glucose residue from dolichyl phosphate glucose (Dol-P-Glc) onto the lipid-linked oligosaccharide intermediate Glc(2)Man(9)GlcNAc(2)-PP-Dol to produce Glc(3)Man(9)GlcNAc(2)-PP-Dol.</text>
</comment>
<keyword evidence="8 14" id="KW-0812">Transmembrane</keyword>
<proteinExistence type="inferred from homology"/>
<evidence type="ECO:0000256" key="7">
    <source>
        <dbReference type="ARBA" id="ARBA00022679"/>
    </source>
</evidence>
<evidence type="ECO:0000313" key="15">
    <source>
        <dbReference type="EMBL" id="OQR86059.1"/>
    </source>
</evidence>
<feature type="transmembrane region" description="Helical" evidence="14">
    <location>
        <begin position="443"/>
        <end position="466"/>
    </location>
</feature>
<dbReference type="STRING" id="1202772.A0A1V9YK18"/>
<accession>A0A1V9YK18</accession>
<keyword evidence="11 14" id="KW-0472">Membrane</keyword>
<feature type="transmembrane region" description="Helical" evidence="14">
    <location>
        <begin position="290"/>
        <end position="312"/>
    </location>
</feature>
<evidence type="ECO:0000256" key="13">
    <source>
        <dbReference type="ARBA" id="ARBA00048064"/>
    </source>
</evidence>
<feature type="transmembrane region" description="Helical" evidence="14">
    <location>
        <begin position="403"/>
        <end position="423"/>
    </location>
</feature>
<dbReference type="InterPro" id="IPR016900">
    <property type="entry name" value="Alg10"/>
</dbReference>
<dbReference type="OrthoDB" id="4769at2759"/>
<evidence type="ECO:0000256" key="14">
    <source>
        <dbReference type="PIRNR" id="PIRNR028810"/>
    </source>
</evidence>
<dbReference type="PANTHER" id="PTHR12989:SF10">
    <property type="entry name" value="DOL-P-GLC:GLC(2)MAN(9)GLCNAC(2)-PP-DOL ALPHA-1,2-GLUCOSYLTRANSFERASE-RELATED"/>
    <property type="match status" value="1"/>
</dbReference>
<dbReference type="PANTHER" id="PTHR12989">
    <property type="entry name" value="ALPHA-1,2-GLUCOSYLTRANSFERASE ALG10"/>
    <property type="match status" value="1"/>
</dbReference>